<feature type="chain" id="PRO_5032894053" evidence="2">
    <location>
        <begin position="25"/>
        <end position="354"/>
    </location>
</feature>
<accession>A0A7S8C1R7</accession>
<organism evidence="3 4">
    <name type="scientific">Kaustia mangrovi</name>
    <dbReference type="NCBI Taxonomy" id="2593653"/>
    <lineage>
        <taxon>Bacteria</taxon>
        <taxon>Pseudomonadati</taxon>
        <taxon>Pseudomonadota</taxon>
        <taxon>Alphaproteobacteria</taxon>
        <taxon>Hyphomicrobiales</taxon>
        <taxon>Parvibaculaceae</taxon>
        <taxon>Kaustia</taxon>
    </lineage>
</organism>
<keyword evidence="4" id="KW-1185">Reference proteome</keyword>
<proteinExistence type="predicted"/>
<dbReference type="Proteomes" id="UP000593594">
    <property type="component" value="Chromosome"/>
</dbReference>
<dbReference type="Gene3D" id="3.40.190.170">
    <property type="entry name" value="Bacterial extracellular solute-binding protein, family 7"/>
    <property type="match status" value="1"/>
</dbReference>
<dbReference type="NCBIfam" id="NF037995">
    <property type="entry name" value="TRAP_S1"/>
    <property type="match status" value="1"/>
</dbReference>
<dbReference type="InterPro" id="IPR018389">
    <property type="entry name" value="DctP_fam"/>
</dbReference>
<dbReference type="CDD" id="cd13602">
    <property type="entry name" value="PBP2_TRAP_BpDctp6_7"/>
    <property type="match status" value="1"/>
</dbReference>
<dbReference type="InterPro" id="IPR038404">
    <property type="entry name" value="TRAP_DctP_sf"/>
</dbReference>
<evidence type="ECO:0000256" key="2">
    <source>
        <dbReference type="SAM" id="SignalP"/>
    </source>
</evidence>
<dbReference type="RefSeq" id="WP_213162996.1">
    <property type="nucleotide sequence ID" value="NZ_CP058214.1"/>
</dbReference>
<reference evidence="3 4" key="1">
    <citation type="submission" date="2020-06" db="EMBL/GenBank/DDBJ databases">
        <title>Genome sequence of 2 isolates from Red Sea Mangroves.</title>
        <authorList>
            <person name="Sefrji F."/>
            <person name="Michoud G."/>
            <person name="Merlino G."/>
            <person name="Daffonchio D."/>
        </authorList>
    </citation>
    <scope>NUCLEOTIDE SEQUENCE [LARGE SCALE GENOMIC DNA]</scope>
    <source>
        <strain evidence="3 4">R1DC25</strain>
    </source>
</reference>
<dbReference type="AlphaFoldDB" id="A0A7S8C1R7"/>
<dbReference type="PANTHER" id="PTHR33376">
    <property type="match status" value="1"/>
</dbReference>
<dbReference type="KEGG" id="kmn:HW532_02985"/>
<dbReference type="EMBL" id="CP058214">
    <property type="protein sequence ID" value="QPC41769.1"/>
    <property type="molecule type" value="Genomic_DNA"/>
</dbReference>
<protein>
    <submittedName>
        <fullName evidence="3">TRAP transporter substrate-binding protein</fullName>
    </submittedName>
</protein>
<name>A0A7S8C1R7_9HYPH</name>
<sequence>MKSFLKYTVAAVGVAVVATASASAAELQDTDLTYVGSWSSLSLFKNFEKPFWGETLPDDSGGAITVQVSTFDQMGLAGAEVYRLLQKGVFDIGATVADYTVQDAPELEGLDMPMIAPDVQKAWDVAKAYKPVLDDALKERFNAKLVSVVPYPAQVVFCNTEISGLEDLKGKKIRASGRTTAEFLEAIGAEGITMAFNEVPGALERKVIDCAVTGSLSGYSSGWHEVSTHLYPLPVGGWDHVVTAVNLDKWESLDPAVRDFILKEAEEKLETPVWEAAFDETKEGVACLTGKGECARGEAGDMVLVEPTDADYAFAREKLEQDVLPAWAKRVSADWVTRWNETAGKVVGLTANGG</sequence>
<evidence type="ECO:0000256" key="1">
    <source>
        <dbReference type="ARBA" id="ARBA00022729"/>
    </source>
</evidence>
<dbReference type="PANTHER" id="PTHR33376:SF4">
    <property type="entry name" value="SIALIC ACID-BINDING PERIPLASMIC PROTEIN SIAP"/>
    <property type="match status" value="1"/>
</dbReference>
<feature type="signal peptide" evidence="2">
    <location>
        <begin position="1"/>
        <end position="24"/>
    </location>
</feature>
<dbReference type="GO" id="GO:0055085">
    <property type="term" value="P:transmembrane transport"/>
    <property type="evidence" value="ECO:0007669"/>
    <property type="project" value="InterPro"/>
</dbReference>
<dbReference type="Pfam" id="PF03480">
    <property type="entry name" value="DctP"/>
    <property type="match status" value="1"/>
</dbReference>
<keyword evidence="1 2" id="KW-0732">Signal</keyword>
<evidence type="ECO:0000313" key="3">
    <source>
        <dbReference type="EMBL" id="QPC41769.1"/>
    </source>
</evidence>
<evidence type="ECO:0000313" key="4">
    <source>
        <dbReference type="Proteomes" id="UP000593594"/>
    </source>
</evidence>
<gene>
    <name evidence="3" type="ORF">HW532_02985</name>
</gene>